<evidence type="ECO:0000313" key="2">
    <source>
        <dbReference type="EMBL" id="AJA08325.1"/>
    </source>
</evidence>
<evidence type="ECO:0000256" key="1">
    <source>
        <dbReference type="SAM" id="Phobius"/>
    </source>
</evidence>
<gene>
    <name evidence="2" type="ORF">SKP52_07015</name>
</gene>
<accession>A0A0A7PE81</accession>
<dbReference type="STRING" id="1515612.SKP52_07015"/>
<dbReference type="OrthoDB" id="8820484at2"/>
<proteinExistence type="predicted"/>
<sequence>MHFLNFLNSLDELLYELMSWIIFFPVTLWRTIRRPLATMTYAFEQLQLPEGQQFRATVSPPIMLILAVLIGQVVDIALHGTNPLVKSDKGLASLIDDNTTLLMLRILLFGLFPLILATRYVRRSDFDLDRDTLKAPFYAQCLALAPVALAFTLGTSLLFQPETPQKIFGSVLFGFAVLFLAIVEVRWFSRQLEQSLGRSLLDVGLALIESLVIFFGVGIVIAT</sequence>
<dbReference type="EMBL" id="CP009122">
    <property type="protein sequence ID" value="AJA08325.1"/>
    <property type="molecule type" value="Genomic_DNA"/>
</dbReference>
<dbReference type="AlphaFoldDB" id="A0A0A7PE81"/>
<dbReference type="HOGENOM" id="CLU_1239479_0_0_5"/>
<keyword evidence="3" id="KW-1185">Reference proteome</keyword>
<feature type="transmembrane region" description="Helical" evidence="1">
    <location>
        <begin position="101"/>
        <end position="121"/>
    </location>
</feature>
<keyword evidence="1" id="KW-0472">Membrane</keyword>
<feature type="transmembrane region" description="Helical" evidence="1">
    <location>
        <begin position="167"/>
        <end position="188"/>
    </location>
</feature>
<reference evidence="2 3" key="1">
    <citation type="journal article" date="2015" name="Int. J. Syst. Evol. Microbiol.">
        <title>Description of Sphingopyxis fribergensis sp. nov. - a soil bacterium with the ability to degrade styrene and phenylacetic acid.</title>
        <authorList>
            <person name="Oelschlagel M."/>
            <person name="Ruckert C."/>
            <person name="Kalinowski J."/>
            <person name="Schmidt G."/>
            <person name="Schlomann M."/>
            <person name="Tischler D."/>
        </authorList>
    </citation>
    <scope>NUCLEOTIDE SEQUENCE [LARGE SCALE GENOMIC DNA]</scope>
    <source>
        <strain evidence="2 3">Kp5.2</strain>
    </source>
</reference>
<name>A0A0A7PE81_9SPHN</name>
<dbReference type="KEGG" id="sphk:SKP52_07015"/>
<organism evidence="2 3">
    <name type="scientific">Sphingopyxis fribergensis</name>
    <dbReference type="NCBI Taxonomy" id="1515612"/>
    <lineage>
        <taxon>Bacteria</taxon>
        <taxon>Pseudomonadati</taxon>
        <taxon>Pseudomonadota</taxon>
        <taxon>Alphaproteobacteria</taxon>
        <taxon>Sphingomonadales</taxon>
        <taxon>Sphingomonadaceae</taxon>
        <taxon>Sphingopyxis</taxon>
    </lineage>
</organism>
<keyword evidence="1" id="KW-1133">Transmembrane helix</keyword>
<keyword evidence="1" id="KW-0812">Transmembrane</keyword>
<evidence type="ECO:0000313" key="3">
    <source>
        <dbReference type="Proteomes" id="UP000030907"/>
    </source>
</evidence>
<dbReference type="Proteomes" id="UP000030907">
    <property type="component" value="Chromosome"/>
</dbReference>
<feature type="transmembrane region" description="Helical" evidence="1">
    <location>
        <begin position="141"/>
        <end position="161"/>
    </location>
</feature>
<protein>
    <submittedName>
        <fullName evidence="2">Uncharacterized protein</fullName>
    </submittedName>
</protein>
<feature type="transmembrane region" description="Helical" evidence="1">
    <location>
        <begin position="200"/>
        <end position="222"/>
    </location>
</feature>
<feature type="transmembrane region" description="Helical" evidence="1">
    <location>
        <begin position="62"/>
        <end position="81"/>
    </location>
</feature>
<feature type="transmembrane region" description="Helical" evidence="1">
    <location>
        <begin position="13"/>
        <end position="32"/>
    </location>
</feature>